<gene>
    <name evidence="2" type="ORF">V1286_000412</name>
</gene>
<name>A0ABU8B2W1_9BRAD</name>
<sequence length="190" mass="20708">MIRRWPVIVSAIVALGALSGAAAYQHVAPGQDEQKQRERKGDWQEIAWPFPRDGWPAGKAFRCGAAACGGALELYLRPKLGFCNCDRGVTDDDEVDRVADLDLMSEHFAPLAPGDIVRLADMPGRIRAYDLKMSDGSPHIAVGVAVSRRCDLLVAVARGRGDEPGMRRAALAFLATSEMTRWMTVAMEGR</sequence>
<keyword evidence="3" id="KW-1185">Reference proteome</keyword>
<keyword evidence="1" id="KW-0732">Signal</keyword>
<proteinExistence type="predicted"/>
<accession>A0ABU8B2W1</accession>
<reference evidence="2 3" key="1">
    <citation type="submission" date="2024-02" db="EMBL/GenBank/DDBJ databases">
        <title>Adaptive strategies in a cosmopolitan and abundant soil bacterium.</title>
        <authorList>
            <person name="Carini P."/>
        </authorList>
    </citation>
    <scope>NUCLEOTIDE SEQUENCE [LARGE SCALE GENOMIC DNA]</scope>
    <source>
        <strain evidence="2 3">AZCC 1608</strain>
    </source>
</reference>
<comment type="caution">
    <text evidence="2">The sequence shown here is derived from an EMBL/GenBank/DDBJ whole genome shotgun (WGS) entry which is preliminary data.</text>
</comment>
<organism evidence="2 3">
    <name type="scientific">Bradyrhizobium algeriense</name>
    <dbReference type="NCBI Taxonomy" id="634784"/>
    <lineage>
        <taxon>Bacteria</taxon>
        <taxon>Pseudomonadati</taxon>
        <taxon>Pseudomonadota</taxon>
        <taxon>Alphaproteobacteria</taxon>
        <taxon>Hyphomicrobiales</taxon>
        <taxon>Nitrobacteraceae</taxon>
        <taxon>Bradyrhizobium</taxon>
    </lineage>
</organism>
<dbReference type="EMBL" id="JAZHRV010000001">
    <property type="protein sequence ID" value="MEH2552883.1"/>
    <property type="molecule type" value="Genomic_DNA"/>
</dbReference>
<feature type="signal peptide" evidence="1">
    <location>
        <begin position="1"/>
        <end position="22"/>
    </location>
</feature>
<feature type="chain" id="PRO_5045845129" evidence="1">
    <location>
        <begin position="23"/>
        <end position="190"/>
    </location>
</feature>
<protein>
    <submittedName>
        <fullName evidence="2">Uncharacterized protein</fullName>
    </submittedName>
</protein>
<dbReference type="RefSeq" id="WP_334477248.1">
    <property type="nucleotide sequence ID" value="NZ_JAZHRV010000001.1"/>
</dbReference>
<evidence type="ECO:0000313" key="3">
    <source>
        <dbReference type="Proteomes" id="UP001364224"/>
    </source>
</evidence>
<dbReference type="Proteomes" id="UP001364224">
    <property type="component" value="Unassembled WGS sequence"/>
</dbReference>
<evidence type="ECO:0000313" key="2">
    <source>
        <dbReference type="EMBL" id="MEH2552883.1"/>
    </source>
</evidence>
<evidence type="ECO:0000256" key="1">
    <source>
        <dbReference type="SAM" id="SignalP"/>
    </source>
</evidence>